<dbReference type="SUPFAM" id="SSF51735">
    <property type="entry name" value="NAD(P)-binding Rossmann-fold domains"/>
    <property type="match status" value="1"/>
</dbReference>
<dbReference type="Gene3D" id="3.40.50.720">
    <property type="entry name" value="NAD(P)-binding Rossmann-like Domain"/>
    <property type="match status" value="1"/>
</dbReference>
<comment type="similarity">
    <text evidence="1">Belongs to the short-chain dehydrogenases/reductases (SDR) family.</text>
</comment>
<protein>
    <submittedName>
        <fullName evidence="3">Unannotated protein</fullName>
    </submittedName>
</protein>
<accession>A0A6J6Z1X9</accession>
<dbReference type="EMBL" id="CAEZYR010000004">
    <property type="protein sequence ID" value="CAB4726886.1"/>
    <property type="molecule type" value="Genomic_DNA"/>
</dbReference>
<evidence type="ECO:0000313" key="4">
    <source>
        <dbReference type="EMBL" id="CAB4888482.1"/>
    </source>
</evidence>
<name>A0A6J6Z1X9_9ZZZZ</name>
<dbReference type="EMBL" id="CAFBMH010000001">
    <property type="protein sequence ID" value="CAB4888482.1"/>
    <property type="molecule type" value="Genomic_DNA"/>
</dbReference>
<dbReference type="PRINTS" id="PR00081">
    <property type="entry name" value="GDHRDH"/>
</dbReference>
<evidence type="ECO:0000313" key="3">
    <source>
        <dbReference type="EMBL" id="CAB4813168.1"/>
    </source>
</evidence>
<sequence>MDLGLNGRRAIITGGSRGIGAATAAALHAEGALVAIIGRDAAALAAVAEPIGAHVAVADLATANGVRTAVDSCIAALGGVDVLVNNAGASPNGTIDDITDEQWQHAFDLKVMGYMRCMRSVLPAMRAQRFGRIVNVGGTAGIRATPGYTLAALNAAIVHLTRSTAEHVGRDGISVVSLHPGPTLTDRLRTMLERGAANAGIEIDEFAANVVGKALPLGRVGSAEEVARMIVVLCSDVAAWVTGGGISIDGGAAIGVVGG</sequence>
<proteinExistence type="inferred from homology"/>
<dbReference type="InterPro" id="IPR050259">
    <property type="entry name" value="SDR"/>
</dbReference>
<dbReference type="EMBL" id="CAFABA010000003">
    <property type="protein sequence ID" value="CAB4813168.1"/>
    <property type="molecule type" value="Genomic_DNA"/>
</dbReference>
<dbReference type="InterPro" id="IPR036291">
    <property type="entry name" value="NAD(P)-bd_dom_sf"/>
</dbReference>
<dbReference type="FunFam" id="3.40.50.720:FF:000084">
    <property type="entry name" value="Short-chain dehydrogenase reductase"/>
    <property type="match status" value="1"/>
</dbReference>
<dbReference type="Pfam" id="PF13561">
    <property type="entry name" value="adh_short_C2"/>
    <property type="match status" value="1"/>
</dbReference>
<dbReference type="PANTHER" id="PTHR42879">
    <property type="entry name" value="3-OXOACYL-(ACYL-CARRIER-PROTEIN) REDUCTASE"/>
    <property type="match status" value="1"/>
</dbReference>
<gene>
    <name evidence="2" type="ORF">UFOPK2754_00216</name>
    <name evidence="3" type="ORF">UFOPK3139_00149</name>
    <name evidence="4" type="ORF">UFOPK3543_00035</name>
    <name evidence="5" type="ORF">UFOPK3967_01971</name>
</gene>
<dbReference type="PANTHER" id="PTHR42879:SF6">
    <property type="entry name" value="NADPH-DEPENDENT REDUCTASE BACG"/>
    <property type="match status" value="1"/>
</dbReference>
<dbReference type="AlphaFoldDB" id="A0A6J6Z1X9"/>
<dbReference type="PRINTS" id="PR00080">
    <property type="entry name" value="SDRFAMILY"/>
</dbReference>
<dbReference type="EMBL" id="CAFBOS010000132">
    <property type="protein sequence ID" value="CAB5005986.1"/>
    <property type="molecule type" value="Genomic_DNA"/>
</dbReference>
<evidence type="ECO:0000313" key="5">
    <source>
        <dbReference type="EMBL" id="CAB5005986.1"/>
    </source>
</evidence>
<evidence type="ECO:0000256" key="1">
    <source>
        <dbReference type="ARBA" id="ARBA00006484"/>
    </source>
</evidence>
<organism evidence="3">
    <name type="scientific">freshwater metagenome</name>
    <dbReference type="NCBI Taxonomy" id="449393"/>
    <lineage>
        <taxon>unclassified sequences</taxon>
        <taxon>metagenomes</taxon>
        <taxon>ecological metagenomes</taxon>
    </lineage>
</organism>
<dbReference type="InterPro" id="IPR002347">
    <property type="entry name" value="SDR_fam"/>
</dbReference>
<reference evidence="3" key="1">
    <citation type="submission" date="2020-05" db="EMBL/GenBank/DDBJ databases">
        <authorList>
            <person name="Chiriac C."/>
            <person name="Salcher M."/>
            <person name="Ghai R."/>
            <person name="Kavagutti S V."/>
        </authorList>
    </citation>
    <scope>NUCLEOTIDE SEQUENCE</scope>
</reference>
<evidence type="ECO:0000313" key="2">
    <source>
        <dbReference type="EMBL" id="CAB4726886.1"/>
    </source>
</evidence>